<reference evidence="2 3" key="2">
    <citation type="submission" date="2018-11" db="EMBL/GenBank/DDBJ databases">
        <authorList>
            <consortium name="Pathogen Informatics"/>
        </authorList>
    </citation>
    <scope>NUCLEOTIDE SEQUENCE [LARGE SCALE GENOMIC DNA]</scope>
</reference>
<dbReference type="Proteomes" id="UP000267096">
    <property type="component" value="Unassembled WGS sequence"/>
</dbReference>
<keyword evidence="3" id="KW-1185">Reference proteome</keyword>
<organism evidence="4">
    <name type="scientific">Anisakis simplex</name>
    <name type="common">Herring worm</name>
    <dbReference type="NCBI Taxonomy" id="6269"/>
    <lineage>
        <taxon>Eukaryota</taxon>
        <taxon>Metazoa</taxon>
        <taxon>Ecdysozoa</taxon>
        <taxon>Nematoda</taxon>
        <taxon>Chromadorea</taxon>
        <taxon>Rhabditida</taxon>
        <taxon>Spirurina</taxon>
        <taxon>Ascaridomorpha</taxon>
        <taxon>Ascaridoidea</taxon>
        <taxon>Anisakidae</taxon>
        <taxon>Anisakis</taxon>
        <taxon>Anisakis simplex complex</taxon>
    </lineage>
</organism>
<evidence type="ECO:0000313" key="2">
    <source>
        <dbReference type="EMBL" id="VDK51198.1"/>
    </source>
</evidence>
<name>A0A0M3K168_ANISI</name>
<accession>A0A0M3K168</accession>
<dbReference type="AlphaFoldDB" id="A0A0M3K168"/>
<dbReference type="PROSITE" id="PS50890">
    <property type="entry name" value="PUA"/>
    <property type="match status" value="1"/>
</dbReference>
<proteinExistence type="predicted"/>
<gene>
    <name evidence="2" type="ORF">ASIM_LOCUS14012</name>
</gene>
<sequence length="414" mass="45472">MAGMEVNFRCELDERQREQLEPFEGYLRARDAVGVPCSNLLQVLAALMYVPPAEEIAKFVSRKWLTLQAYDPDRLGRDRHVRLAQRGACTTLVLEAVCLLKGVQLVVHDLGGSGESEAYGGSGPIFWGLEYRGRYCAVRVGPAKRVRRPIGPVQQGRTWGTSRPAQPGRGRCSHQSAPGKTGGGGPMWGRAIPGGRAAAAVSHGRGVIHDHGYRRNQPAVEPAEARPQPPEFRPANVSGLRAEAAAELTEPAQPAYVIEDGSIFCRLHGCARPDTGFKTVAAWRLHVRRAGCHQQLAFCASCGHEVGVPHGLSPADHQVHMDAHRRERCVGASKAVKRWRLMAAAELRVLNRDNSFIEVGHGAEAPLPQVQRKRRLSTEAERRAEVCMTFLKRFKDAEPAKYKSLAAELHARNL</sequence>
<protein>
    <submittedName>
        <fullName evidence="4">C2H2-type domain-containing protein</fullName>
    </submittedName>
</protein>
<evidence type="ECO:0000313" key="3">
    <source>
        <dbReference type="Proteomes" id="UP000267096"/>
    </source>
</evidence>
<feature type="region of interest" description="Disordered" evidence="1">
    <location>
        <begin position="153"/>
        <end position="185"/>
    </location>
</feature>
<evidence type="ECO:0000256" key="1">
    <source>
        <dbReference type="SAM" id="MobiDB-lite"/>
    </source>
</evidence>
<feature type="compositionally biased region" description="Polar residues" evidence="1">
    <location>
        <begin position="155"/>
        <end position="164"/>
    </location>
</feature>
<dbReference type="EMBL" id="UYRR01031579">
    <property type="protein sequence ID" value="VDK51198.1"/>
    <property type="molecule type" value="Genomic_DNA"/>
</dbReference>
<evidence type="ECO:0000313" key="4">
    <source>
        <dbReference type="WBParaSite" id="ASIM_0001460001-mRNA-1"/>
    </source>
</evidence>
<reference evidence="4" key="1">
    <citation type="submission" date="2016-04" db="UniProtKB">
        <authorList>
            <consortium name="WormBaseParasite"/>
        </authorList>
    </citation>
    <scope>IDENTIFICATION</scope>
</reference>
<dbReference type="WBParaSite" id="ASIM_0001460001-mRNA-1">
    <property type="protein sequence ID" value="ASIM_0001460001-mRNA-1"/>
    <property type="gene ID" value="ASIM_0001460001"/>
</dbReference>